<comment type="caution">
    <text evidence="1">The sequence shown here is derived from an EMBL/GenBank/DDBJ whole genome shotgun (WGS) entry which is preliminary data.</text>
</comment>
<reference evidence="1 2" key="1">
    <citation type="journal article" date="2022" name="BMC Genomics">
        <title>Comparative genome analysis of mycobacteria focusing on tRNA and non-coding RNA.</title>
        <authorList>
            <person name="Behra P.R.K."/>
            <person name="Pettersson B.M.F."/>
            <person name="Ramesh M."/>
            <person name="Das S."/>
            <person name="Dasgupta S."/>
            <person name="Kirsebom L.A."/>
        </authorList>
    </citation>
    <scope>NUCLEOTIDE SEQUENCE [LARGE SCALE GENOMIC DNA]</scope>
    <source>
        <strain evidence="1 2">DSM 44078</strain>
    </source>
</reference>
<proteinExistence type="predicted"/>
<name>A0ABT3CH99_9MYCO</name>
<keyword evidence="2" id="KW-1185">Reference proteome</keyword>
<sequence>MLTAVAIIPSAPVLVPELAGAAAEVADLRAAVLRAAASLPQRWLAVGVGAPGVRVGPDAAGTFAGFGVDVPVALSPRSREATQLPLCALITGWVRGQVQPGAVAQVRCYAAGDPAATEAGRALRAELDAGLEPVGVLIVADGCHTLTPSAPGGYEPANVAVQDDLDNALGRGDVSALTALPAAVVGRAAFGVLAGLTATAPPSAAEFYRGAPYGVGYFAGVWLP</sequence>
<dbReference type="Gene3D" id="3.40.830.10">
    <property type="entry name" value="LigB-like"/>
    <property type="match status" value="1"/>
</dbReference>
<organism evidence="1 2">
    <name type="scientific">Mycolicibacterium komossense</name>
    <dbReference type="NCBI Taxonomy" id="1779"/>
    <lineage>
        <taxon>Bacteria</taxon>
        <taxon>Bacillati</taxon>
        <taxon>Actinomycetota</taxon>
        <taxon>Actinomycetes</taxon>
        <taxon>Mycobacteriales</taxon>
        <taxon>Mycobacteriaceae</taxon>
        <taxon>Mycolicibacterium</taxon>
    </lineage>
</organism>
<gene>
    <name evidence="1" type="ORF">H7J73_22900</name>
</gene>
<protein>
    <submittedName>
        <fullName evidence="1">Uncharacterized protein</fullName>
    </submittedName>
</protein>
<evidence type="ECO:0000313" key="2">
    <source>
        <dbReference type="Proteomes" id="UP001526201"/>
    </source>
</evidence>
<dbReference type="RefSeq" id="WP_264070052.1">
    <property type="nucleotide sequence ID" value="NZ_JACKTY010000037.1"/>
</dbReference>
<dbReference type="Proteomes" id="UP001526201">
    <property type="component" value="Unassembled WGS sequence"/>
</dbReference>
<dbReference type="EMBL" id="JACKTY010000037">
    <property type="protein sequence ID" value="MCV7228870.1"/>
    <property type="molecule type" value="Genomic_DNA"/>
</dbReference>
<evidence type="ECO:0000313" key="1">
    <source>
        <dbReference type="EMBL" id="MCV7228870.1"/>
    </source>
</evidence>
<accession>A0ABT3CH99</accession>